<reference evidence="1 2" key="1">
    <citation type="journal article" date="2023" name="J. Hered.">
        <title>Chromosome-level genome of the wood stork (Mycteria americana) provides insight into avian chromosome evolution.</title>
        <authorList>
            <person name="Flamio R. Jr."/>
            <person name="Ramstad K.M."/>
        </authorList>
    </citation>
    <scope>NUCLEOTIDE SEQUENCE [LARGE SCALE GENOMIC DNA]</scope>
    <source>
        <strain evidence="1">JAX WOST 10</strain>
    </source>
</reference>
<name>A0AAN7RLA2_MYCAM</name>
<proteinExistence type="predicted"/>
<keyword evidence="2" id="KW-1185">Reference proteome</keyword>
<evidence type="ECO:0000313" key="2">
    <source>
        <dbReference type="Proteomes" id="UP001333110"/>
    </source>
</evidence>
<comment type="caution">
    <text evidence="1">The sequence shown here is derived from an EMBL/GenBank/DDBJ whole genome shotgun (WGS) entry which is preliminary data.</text>
</comment>
<gene>
    <name evidence="1" type="ORF">QYF61_027583</name>
</gene>
<protein>
    <submittedName>
        <fullName evidence="1">Uncharacterized protein</fullName>
    </submittedName>
</protein>
<organism evidence="1 2">
    <name type="scientific">Mycteria americana</name>
    <name type="common">Wood stork</name>
    <dbReference type="NCBI Taxonomy" id="33587"/>
    <lineage>
        <taxon>Eukaryota</taxon>
        <taxon>Metazoa</taxon>
        <taxon>Chordata</taxon>
        <taxon>Craniata</taxon>
        <taxon>Vertebrata</taxon>
        <taxon>Euteleostomi</taxon>
        <taxon>Archelosauria</taxon>
        <taxon>Archosauria</taxon>
        <taxon>Dinosauria</taxon>
        <taxon>Saurischia</taxon>
        <taxon>Theropoda</taxon>
        <taxon>Coelurosauria</taxon>
        <taxon>Aves</taxon>
        <taxon>Neognathae</taxon>
        <taxon>Neoaves</taxon>
        <taxon>Aequornithes</taxon>
        <taxon>Ciconiiformes</taxon>
        <taxon>Ciconiidae</taxon>
        <taxon>Mycteria</taxon>
    </lineage>
</organism>
<dbReference type="Proteomes" id="UP001333110">
    <property type="component" value="Unassembled WGS sequence"/>
</dbReference>
<evidence type="ECO:0000313" key="1">
    <source>
        <dbReference type="EMBL" id="KAK4811354.1"/>
    </source>
</evidence>
<sequence>MYTQYNEELRYGAVESNEVNPQPPFLQNKQAKSPQLLLIGHAFQPFHQLCCPPLDAFKDLNILLKLWGPELHTVLQGTLLTHIEPAVNQHPQVPFCRAALQPLLSQSILVSSVTPSQVQNLAFVLIKFHAIDDCPMLQSIPLQGLLPLKRVNSTSQIGIISKLADGAFNPCIQIVDKNIEQDWP</sequence>
<dbReference type="EMBL" id="JAUNZN010000018">
    <property type="protein sequence ID" value="KAK4811354.1"/>
    <property type="molecule type" value="Genomic_DNA"/>
</dbReference>
<accession>A0AAN7RLA2</accession>
<dbReference type="AlphaFoldDB" id="A0AAN7RLA2"/>